<dbReference type="CDD" id="cd06170">
    <property type="entry name" value="LuxR_C_like"/>
    <property type="match status" value="1"/>
</dbReference>
<evidence type="ECO:0000259" key="7">
    <source>
        <dbReference type="PROSITE" id="PS50110"/>
    </source>
</evidence>
<dbReference type="PROSITE" id="PS50043">
    <property type="entry name" value="HTH_LUXR_2"/>
    <property type="match status" value="1"/>
</dbReference>
<evidence type="ECO:0000256" key="4">
    <source>
        <dbReference type="ARBA" id="ARBA00023163"/>
    </source>
</evidence>
<dbReference type="AlphaFoldDB" id="A0A1C7AFF5"/>
<dbReference type="InterPro" id="IPR016032">
    <property type="entry name" value="Sig_transdc_resp-reg_C-effctor"/>
</dbReference>
<accession>A0A1C7AFF5</accession>
<gene>
    <name evidence="8" type="ORF">SVA_3507</name>
</gene>
<keyword evidence="1 5" id="KW-0597">Phosphoprotein</keyword>
<dbReference type="PROSITE" id="PS50110">
    <property type="entry name" value="RESPONSE_REGULATORY"/>
    <property type="match status" value="1"/>
</dbReference>
<name>A0A1C7AFF5_9GAMM</name>
<evidence type="ECO:0000256" key="2">
    <source>
        <dbReference type="ARBA" id="ARBA00023015"/>
    </source>
</evidence>
<dbReference type="Pfam" id="PF00196">
    <property type="entry name" value="GerE"/>
    <property type="match status" value="1"/>
</dbReference>
<keyword evidence="3" id="KW-0238">DNA-binding</keyword>
<dbReference type="GO" id="GO:0006355">
    <property type="term" value="P:regulation of DNA-templated transcription"/>
    <property type="evidence" value="ECO:0007669"/>
    <property type="project" value="InterPro"/>
</dbReference>
<dbReference type="OrthoDB" id="9796655at2"/>
<dbReference type="Gene3D" id="3.40.50.2300">
    <property type="match status" value="1"/>
</dbReference>
<evidence type="ECO:0000256" key="1">
    <source>
        <dbReference type="ARBA" id="ARBA00022553"/>
    </source>
</evidence>
<keyword evidence="9" id="KW-1185">Reference proteome</keyword>
<evidence type="ECO:0000259" key="6">
    <source>
        <dbReference type="PROSITE" id="PS50043"/>
    </source>
</evidence>
<dbReference type="PANTHER" id="PTHR43214:SF41">
    <property type="entry name" value="NITRATE_NITRITE RESPONSE REGULATOR PROTEIN NARP"/>
    <property type="match status" value="1"/>
</dbReference>
<dbReference type="SMART" id="SM00421">
    <property type="entry name" value="HTH_LUXR"/>
    <property type="match status" value="1"/>
</dbReference>
<dbReference type="Proteomes" id="UP000218899">
    <property type="component" value="Chromosome"/>
</dbReference>
<dbReference type="GO" id="GO:0003677">
    <property type="term" value="F:DNA binding"/>
    <property type="evidence" value="ECO:0007669"/>
    <property type="project" value="UniProtKB-KW"/>
</dbReference>
<evidence type="ECO:0000256" key="3">
    <source>
        <dbReference type="ARBA" id="ARBA00023125"/>
    </source>
</evidence>
<evidence type="ECO:0000256" key="5">
    <source>
        <dbReference type="PROSITE-ProRule" id="PRU00169"/>
    </source>
</evidence>
<evidence type="ECO:0000313" key="9">
    <source>
        <dbReference type="Proteomes" id="UP000218899"/>
    </source>
</evidence>
<dbReference type="InterPro" id="IPR000792">
    <property type="entry name" value="Tscrpt_reg_LuxR_C"/>
</dbReference>
<protein>
    <submittedName>
        <fullName evidence="8">LuxR family transcriptional regulator</fullName>
    </submittedName>
</protein>
<evidence type="ECO:0000313" key="8">
    <source>
        <dbReference type="EMBL" id="BAU50043.1"/>
    </source>
</evidence>
<dbReference type="GO" id="GO:0000160">
    <property type="term" value="P:phosphorelay signal transduction system"/>
    <property type="evidence" value="ECO:0007669"/>
    <property type="project" value="InterPro"/>
</dbReference>
<dbReference type="PRINTS" id="PR00038">
    <property type="entry name" value="HTHLUXR"/>
</dbReference>
<feature type="modified residue" description="4-aspartylphosphate" evidence="5">
    <location>
        <position position="57"/>
    </location>
</feature>
<dbReference type="PROSITE" id="PS00622">
    <property type="entry name" value="HTH_LUXR_1"/>
    <property type="match status" value="1"/>
</dbReference>
<feature type="domain" description="HTH luxR-type" evidence="6">
    <location>
        <begin position="148"/>
        <end position="213"/>
    </location>
</feature>
<dbReference type="InterPro" id="IPR039420">
    <property type="entry name" value="WalR-like"/>
</dbReference>
<dbReference type="EMBL" id="AP014936">
    <property type="protein sequence ID" value="BAU50043.1"/>
    <property type="molecule type" value="Genomic_DNA"/>
</dbReference>
<feature type="domain" description="Response regulatory" evidence="7">
    <location>
        <begin position="6"/>
        <end position="122"/>
    </location>
</feature>
<keyword evidence="4" id="KW-0804">Transcription</keyword>
<organism evidence="8 9">
    <name type="scientific">Sulfurifustis variabilis</name>
    <dbReference type="NCBI Taxonomy" id="1675686"/>
    <lineage>
        <taxon>Bacteria</taxon>
        <taxon>Pseudomonadati</taxon>
        <taxon>Pseudomonadota</taxon>
        <taxon>Gammaproteobacteria</taxon>
        <taxon>Acidiferrobacterales</taxon>
        <taxon>Acidiferrobacteraceae</taxon>
        <taxon>Sulfurifustis</taxon>
    </lineage>
</organism>
<dbReference type="KEGG" id="sva:SVA_3507"/>
<dbReference type="Pfam" id="PF00072">
    <property type="entry name" value="Response_reg"/>
    <property type="match status" value="1"/>
</dbReference>
<dbReference type="InterPro" id="IPR011006">
    <property type="entry name" value="CheY-like_superfamily"/>
</dbReference>
<dbReference type="InterPro" id="IPR058245">
    <property type="entry name" value="NreC/VraR/RcsB-like_REC"/>
</dbReference>
<dbReference type="InterPro" id="IPR001789">
    <property type="entry name" value="Sig_transdc_resp-reg_receiver"/>
</dbReference>
<dbReference type="SMART" id="SM00448">
    <property type="entry name" value="REC"/>
    <property type="match status" value="1"/>
</dbReference>
<reference evidence="8 9" key="1">
    <citation type="submission" date="2015-08" db="EMBL/GenBank/DDBJ databases">
        <title>Complete genome sequence of Sulfurifustis variabilis.</title>
        <authorList>
            <person name="Miura A."/>
            <person name="Kojima H."/>
            <person name="Fukui M."/>
        </authorList>
    </citation>
    <scope>NUCLEOTIDE SEQUENCE [LARGE SCALE GENOMIC DNA]</scope>
    <source>
        <strain evidence="9">skN76</strain>
    </source>
</reference>
<dbReference type="PANTHER" id="PTHR43214">
    <property type="entry name" value="TWO-COMPONENT RESPONSE REGULATOR"/>
    <property type="match status" value="1"/>
</dbReference>
<sequence>MTQKLRIMLAEDHTILRDGLRALLMLDAGIEVVGEVDNGLSALRSIGSLRPDLVLMDLSMPKMDGLAAIREIKRRHPEVKILALTVHKTEEYIRAALNAGADGYVLKDASKAELMAAIRATSAGRLYLTPAVSETIVHRYLNGSAVQVQSRSEVLSVREREVLKLIAEGYRNKEIATFLCVSAKTVEKHRANLMRKLDLHNVSALTTFAIENGLVAR</sequence>
<dbReference type="CDD" id="cd17535">
    <property type="entry name" value="REC_NarL-like"/>
    <property type="match status" value="1"/>
</dbReference>
<dbReference type="SUPFAM" id="SSF46894">
    <property type="entry name" value="C-terminal effector domain of the bipartite response regulators"/>
    <property type="match status" value="1"/>
</dbReference>
<keyword evidence="2" id="KW-0805">Transcription regulation</keyword>
<dbReference type="SUPFAM" id="SSF52172">
    <property type="entry name" value="CheY-like"/>
    <property type="match status" value="1"/>
</dbReference>
<dbReference type="RefSeq" id="WP_096462382.1">
    <property type="nucleotide sequence ID" value="NZ_AP014936.1"/>
</dbReference>
<proteinExistence type="predicted"/>